<sequence length="169" mass="17872">MATRSRILHGRGAEGEKKDGVGRWCRNGNLGCALPLSACFGWSSGPPHPGGAEETARPGSVDVQVQAARHWQTTACGLPDTVIAGPPVHAAPARHPQVNRQDGTGDAPLRPSARGARALWLLSCLFVAVGRPGRERFRFPCKLQATAKAKGTVAHRMRSVAVVACDVEN</sequence>
<dbReference type="EMBL" id="ML986614">
    <property type="protein sequence ID" value="KAF2264603.1"/>
    <property type="molecule type" value="Genomic_DNA"/>
</dbReference>
<proteinExistence type="predicted"/>
<keyword evidence="3" id="KW-1185">Reference proteome</keyword>
<feature type="region of interest" description="Disordered" evidence="1">
    <location>
        <begin position="1"/>
        <end position="20"/>
    </location>
</feature>
<organism evidence="2 3">
    <name type="scientific">Lojkania enalia</name>
    <dbReference type="NCBI Taxonomy" id="147567"/>
    <lineage>
        <taxon>Eukaryota</taxon>
        <taxon>Fungi</taxon>
        <taxon>Dikarya</taxon>
        <taxon>Ascomycota</taxon>
        <taxon>Pezizomycotina</taxon>
        <taxon>Dothideomycetes</taxon>
        <taxon>Pleosporomycetidae</taxon>
        <taxon>Pleosporales</taxon>
        <taxon>Pleosporales incertae sedis</taxon>
        <taxon>Lojkania</taxon>
    </lineage>
</organism>
<evidence type="ECO:0000313" key="3">
    <source>
        <dbReference type="Proteomes" id="UP000800093"/>
    </source>
</evidence>
<dbReference type="Proteomes" id="UP000800093">
    <property type="component" value="Unassembled WGS sequence"/>
</dbReference>
<reference evidence="3" key="1">
    <citation type="journal article" date="2020" name="Stud. Mycol.">
        <title>101 Dothideomycetes genomes: A test case for predicting lifestyles and emergence of pathogens.</title>
        <authorList>
            <person name="Haridas S."/>
            <person name="Albert R."/>
            <person name="Binder M."/>
            <person name="Bloem J."/>
            <person name="LaButti K."/>
            <person name="Salamov A."/>
            <person name="Andreopoulos B."/>
            <person name="Baker S."/>
            <person name="Barry K."/>
            <person name="Bills G."/>
            <person name="Bluhm B."/>
            <person name="Cannon C."/>
            <person name="Castanera R."/>
            <person name="Culley D."/>
            <person name="Daum C."/>
            <person name="Ezra D."/>
            <person name="Gonzalez J."/>
            <person name="Henrissat B."/>
            <person name="Kuo A."/>
            <person name="Liang C."/>
            <person name="Lipzen A."/>
            <person name="Lutzoni F."/>
            <person name="Magnuson J."/>
            <person name="Mondo S."/>
            <person name="Nolan M."/>
            <person name="Ohm R."/>
            <person name="Pangilinan J."/>
            <person name="Park H.-J."/>
            <person name="Ramirez L."/>
            <person name="Alfaro M."/>
            <person name="Sun H."/>
            <person name="Tritt A."/>
            <person name="Yoshinaga Y."/>
            <person name="Zwiers L.-H."/>
            <person name="Turgeon B."/>
            <person name="Goodwin S."/>
            <person name="Spatafora J."/>
            <person name="Crous P."/>
            <person name="Grigoriev I."/>
        </authorList>
    </citation>
    <scope>NUCLEOTIDE SEQUENCE [LARGE SCALE GENOMIC DNA]</scope>
    <source>
        <strain evidence="3">CBS 304.66</strain>
    </source>
</reference>
<gene>
    <name evidence="2" type="ORF">CC78DRAFT_580118</name>
</gene>
<name>A0A9P4KBG1_9PLEO</name>
<dbReference type="AlphaFoldDB" id="A0A9P4KBG1"/>
<accession>A0A9P4KBG1</accession>
<feature type="compositionally biased region" description="Basic and acidic residues" evidence="1">
    <location>
        <begin position="11"/>
        <end position="20"/>
    </location>
</feature>
<comment type="caution">
    <text evidence="2">The sequence shown here is derived from an EMBL/GenBank/DDBJ whole genome shotgun (WGS) entry which is preliminary data.</text>
</comment>
<protein>
    <submittedName>
        <fullName evidence="2">Uncharacterized protein</fullName>
    </submittedName>
</protein>
<evidence type="ECO:0000256" key="1">
    <source>
        <dbReference type="SAM" id="MobiDB-lite"/>
    </source>
</evidence>
<evidence type="ECO:0000313" key="2">
    <source>
        <dbReference type="EMBL" id="KAF2264603.1"/>
    </source>
</evidence>